<keyword evidence="2" id="KW-1185">Reference proteome</keyword>
<dbReference type="AlphaFoldDB" id="A0AAD4T0T7"/>
<evidence type="ECO:0000313" key="2">
    <source>
        <dbReference type="Proteomes" id="UP001202328"/>
    </source>
</evidence>
<dbReference type="Pfam" id="PF20431">
    <property type="entry name" value="E_motif"/>
    <property type="match status" value="1"/>
</dbReference>
<evidence type="ECO:0000313" key="1">
    <source>
        <dbReference type="EMBL" id="KAI3928711.1"/>
    </source>
</evidence>
<dbReference type="InterPro" id="IPR046848">
    <property type="entry name" value="E_motif"/>
</dbReference>
<dbReference type="EMBL" id="JAJJMB010007708">
    <property type="protein sequence ID" value="KAI3928711.1"/>
    <property type="molecule type" value="Genomic_DNA"/>
</dbReference>
<evidence type="ECO:0008006" key="3">
    <source>
        <dbReference type="Google" id="ProtNLM"/>
    </source>
</evidence>
<reference evidence="1" key="1">
    <citation type="submission" date="2022-04" db="EMBL/GenBank/DDBJ databases">
        <title>A functionally conserved STORR gene fusion in Papaver species that diverged 16.8 million years ago.</title>
        <authorList>
            <person name="Catania T."/>
        </authorList>
    </citation>
    <scope>NUCLEOTIDE SEQUENCE</scope>
    <source>
        <strain evidence="1">S-188037</strain>
    </source>
</reference>
<accession>A0AAD4T0T7</accession>
<organism evidence="1 2">
    <name type="scientific">Papaver atlanticum</name>
    <dbReference type="NCBI Taxonomy" id="357466"/>
    <lineage>
        <taxon>Eukaryota</taxon>
        <taxon>Viridiplantae</taxon>
        <taxon>Streptophyta</taxon>
        <taxon>Embryophyta</taxon>
        <taxon>Tracheophyta</taxon>
        <taxon>Spermatophyta</taxon>
        <taxon>Magnoliopsida</taxon>
        <taxon>Ranunculales</taxon>
        <taxon>Papaveraceae</taxon>
        <taxon>Papaveroideae</taxon>
        <taxon>Papaver</taxon>
    </lineage>
</organism>
<dbReference type="Proteomes" id="UP001202328">
    <property type="component" value="Unassembled WGS sequence"/>
</dbReference>
<name>A0AAD4T0T7_9MAGN</name>
<proteinExistence type="predicted"/>
<sequence>MKLKPQHPGYHVLLSNIYKDASRENEAAQVRAEMKDRGVFKFPGCSWIEICGEFHNFMRADKSHKKCTNIYSTLDGLTEQLMVEGYVPNLEFKASSVREYCLNLYEFQNLT</sequence>
<dbReference type="GO" id="GO:0003723">
    <property type="term" value="F:RNA binding"/>
    <property type="evidence" value="ECO:0007669"/>
    <property type="project" value="InterPro"/>
</dbReference>
<protein>
    <recommendedName>
        <fullName evidence="3">Pentatricopeptide repeat-containing protein</fullName>
    </recommendedName>
</protein>
<gene>
    <name evidence="1" type="ORF">MKW98_024312</name>
</gene>
<dbReference type="InterPro" id="IPR046960">
    <property type="entry name" value="PPR_At4g14850-like_plant"/>
</dbReference>
<dbReference type="GO" id="GO:0009451">
    <property type="term" value="P:RNA modification"/>
    <property type="evidence" value="ECO:0007669"/>
    <property type="project" value="InterPro"/>
</dbReference>
<dbReference type="PANTHER" id="PTHR47926">
    <property type="entry name" value="PENTATRICOPEPTIDE REPEAT-CONTAINING PROTEIN"/>
    <property type="match status" value="1"/>
</dbReference>
<comment type="caution">
    <text evidence="1">The sequence shown here is derived from an EMBL/GenBank/DDBJ whole genome shotgun (WGS) entry which is preliminary data.</text>
</comment>